<accession>A0A3P3Y5N5</accession>
<dbReference type="Proteomes" id="UP000290189">
    <property type="component" value="Unassembled WGS sequence"/>
</dbReference>
<evidence type="ECO:0000313" key="2">
    <source>
        <dbReference type="Proteomes" id="UP000290189"/>
    </source>
</evidence>
<protein>
    <submittedName>
        <fullName evidence="1">Uncharacterized protein</fullName>
    </submittedName>
</protein>
<proteinExistence type="predicted"/>
<dbReference type="GO" id="GO:0003677">
    <property type="term" value="F:DNA binding"/>
    <property type="evidence" value="ECO:0007669"/>
    <property type="project" value="InterPro"/>
</dbReference>
<sequence length="587" mass="65838">MRSHLNVCPNLNYRFLPGNGFLSRAIPWDRARREAFEFALCSAVILKGKGFNLLVLHIRSAPAQLRPGYFMLLLQVAGPTRPPVEKAAALAIVTFERAIRSLWGGTTVKRDIVLEKNKRSISRPSKASAQHERMGMLHFWRFMSRVVVDDATRFTTEAELRELVASGKGPELISSFLVDHFHEFFAGADIESLTGRPQSALNKFIKEELCKRQDMADVVNLPFLPRSRFQTLARFLFMEDTVDSIKLFCIVVLARDLCGRMSDMASIAASNLLLDRWLVVRFARQKVGISQALPLVWDREWELCPEIALVIQMFLFGAQDDYVFPDLRDGRTNRVKDGPSSAITRLMKKFVGREFDGVPVLHAEEAHASIIRRSAANDMVHACVPADAADARGGWAARFSASVRSLKYVVKDATMTLYQAGAGLSGHKVPSCLPQEDIILPVSLDFVDSLDHADRQTVLMVARSTFADTGLSDGPVLRHLFAVLLRFVSILVDHVSDHLVLDKMGEAVTSFDKFVLSHFLLLKSSVFPLVNILAHRLNRAMSKQQPYPISWLVKNYSRLNSGCIRTRLSPREQARDKPQPISQTKNG</sequence>
<evidence type="ECO:0000313" key="1">
    <source>
        <dbReference type="EMBL" id="SPQ95486.1"/>
    </source>
</evidence>
<dbReference type="SUPFAM" id="SSF56349">
    <property type="entry name" value="DNA breaking-rejoining enzymes"/>
    <property type="match status" value="1"/>
</dbReference>
<geneLocation type="mitochondrion" evidence="1"/>
<dbReference type="EMBL" id="OVEO01000004">
    <property type="protein sequence ID" value="SPQ95486.1"/>
    <property type="molecule type" value="Genomic_DNA"/>
</dbReference>
<dbReference type="AlphaFoldDB" id="A0A3P3Y5N5"/>
<name>A0A3P3Y5N5_PLABS</name>
<keyword evidence="1" id="KW-0496">Mitochondrion</keyword>
<reference evidence="1 2" key="1">
    <citation type="submission" date="2018-03" db="EMBL/GenBank/DDBJ databases">
        <authorList>
            <person name="Fogelqvist J."/>
        </authorList>
    </citation>
    <scope>NUCLEOTIDE SEQUENCE [LARGE SCALE GENOMIC DNA]</scope>
</reference>
<organism evidence="1 2">
    <name type="scientific">Plasmodiophora brassicae</name>
    <name type="common">Clubroot disease agent</name>
    <dbReference type="NCBI Taxonomy" id="37360"/>
    <lineage>
        <taxon>Eukaryota</taxon>
        <taxon>Sar</taxon>
        <taxon>Rhizaria</taxon>
        <taxon>Endomyxa</taxon>
        <taxon>Phytomyxea</taxon>
        <taxon>Plasmodiophorida</taxon>
        <taxon>Plasmodiophoridae</taxon>
        <taxon>Plasmodiophora</taxon>
    </lineage>
</organism>
<gene>
    <name evidence="1" type="ORF">PLBR_LOCUS2701</name>
</gene>
<dbReference type="InterPro" id="IPR011010">
    <property type="entry name" value="DNA_brk_join_enz"/>
</dbReference>